<gene>
    <name evidence="2" type="ORF">MNBD_ALPHA03-1373</name>
</gene>
<name>A0A3B1BBJ3_9ZZZZ</name>
<organism evidence="2">
    <name type="scientific">hydrothermal vent metagenome</name>
    <dbReference type="NCBI Taxonomy" id="652676"/>
    <lineage>
        <taxon>unclassified sequences</taxon>
        <taxon>metagenomes</taxon>
        <taxon>ecological metagenomes</taxon>
    </lineage>
</organism>
<protein>
    <recommendedName>
        <fullName evidence="3">Lipoprotein</fullName>
    </recommendedName>
</protein>
<evidence type="ECO:0000256" key="1">
    <source>
        <dbReference type="SAM" id="MobiDB-lite"/>
    </source>
</evidence>
<evidence type="ECO:0000313" key="2">
    <source>
        <dbReference type="EMBL" id="VAX07720.1"/>
    </source>
</evidence>
<reference evidence="2" key="1">
    <citation type="submission" date="2018-06" db="EMBL/GenBank/DDBJ databases">
        <authorList>
            <person name="Zhirakovskaya E."/>
        </authorList>
    </citation>
    <scope>NUCLEOTIDE SEQUENCE</scope>
</reference>
<feature type="compositionally biased region" description="Basic and acidic residues" evidence="1">
    <location>
        <begin position="55"/>
        <end position="68"/>
    </location>
</feature>
<dbReference type="AlphaFoldDB" id="A0A3B1BBJ3"/>
<dbReference type="PROSITE" id="PS51257">
    <property type="entry name" value="PROKAR_LIPOPROTEIN"/>
    <property type="match status" value="1"/>
</dbReference>
<accession>A0A3B1BBJ3</accession>
<sequence>MTGNTLKTLLLAGMITSFTTGCSGGDEYLFEHGPAGPNTEKTLDTLPEGLLPDTAKARHTNETHEPEN</sequence>
<proteinExistence type="predicted"/>
<feature type="region of interest" description="Disordered" evidence="1">
    <location>
        <begin position="32"/>
        <end position="68"/>
    </location>
</feature>
<evidence type="ECO:0008006" key="3">
    <source>
        <dbReference type="Google" id="ProtNLM"/>
    </source>
</evidence>
<dbReference type="EMBL" id="UOFW01000214">
    <property type="protein sequence ID" value="VAX07720.1"/>
    <property type="molecule type" value="Genomic_DNA"/>
</dbReference>